<dbReference type="Pfam" id="PF12874">
    <property type="entry name" value="zf-met"/>
    <property type="match status" value="1"/>
</dbReference>
<evidence type="ECO:0000256" key="7">
    <source>
        <dbReference type="ARBA" id="ARBA00022723"/>
    </source>
</evidence>
<feature type="compositionally biased region" description="Polar residues" evidence="17">
    <location>
        <begin position="695"/>
        <end position="712"/>
    </location>
</feature>
<dbReference type="InterPro" id="IPR035979">
    <property type="entry name" value="RBD_domain_sf"/>
</dbReference>
<feature type="compositionally biased region" description="Polar residues" evidence="17">
    <location>
        <begin position="808"/>
        <end position="820"/>
    </location>
</feature>
<feature type="region of interest" description="Disordered" evidence="17">
    <location>
        <begin position="621"/>
        <end position="668"/>
    </location>
</feature>
<evidence type="ECO:0000313" key="20">
    <source>
        <dbReference type="Proteomes" id="UP000887568"/>
    </source>
</evidence>
<evidence type="ECO:0000256" key="2">
    <source>
        <dbReference type="ARBA" id="ARBA00001946"/>
    </source>
</evidence>
<evidence type="ECO:0000256" key="13">
    <source>
        <dbReference type="ARBA" id="ARBA00045789"/>
    </source>
</evidence>
<dbReference type="PROSITE" id="PS50102">
    <property type="entry name" value="RRM"/>
    <property type="match status" value="1"/>
</dbReference>
<dbReference type="InterPro" id="IPR012677">
    <property type="entry name" value="Nucleotide-bd_a/b_plait_sf"/>
</dbReference>
<dbReference type="GO" id="GO:0008270">
    <property type="term" value="F:zinc ion binding"/>
    <property type="evidence" value="ECO:0007669"/>
    <property type="project" value="InterPro"/>
</dbReference>
<evidence type="ECO:0000313" key="19">
    <source>
        <dbReference type="EnsemblMetazoa" id="XP_038077444.1"/>
    </source>
</evidence>
<dbReference type="CDD" id="cd05402">
    <property type="entry name" value="NT_PAP_TUTase"/>
    <property type="match status" value="1"/>
</dbReference>
<feature type="domain" description="RRM" evidence="18">
    <location>
        <begin position="54"/>
        <end position="126"/>
    </location>
</feature>
<comment type="function">
    <text evidence="13">Poly(A) polymerase that creates the 3'-poly(A) tail of specific pre-mRNAs. Localizes to nuclear speckles together with PIP5K1A and mediates polyadenylation of a select set of mRNAs, such as HMOX1. In addition to polyadenylation, it is also required for the 3'-end cleavage of pre-mRNAs: binds to the 3'UTR of targeted pre-mRNAs and promotes the recruitment and assembly of the CPSF complex on the 3'UTR of pre-mRNAs. In addition to adenylyltransferase activity, also has uridylyltransferase activity. However, the ATP ratio is higher than UTP in cells, suggesting that it functions primarily as a poly(A) polymerase. Acts as a specific terminal uridylyltransferase for U6 snRNA in vitro: responsible for a controlled elongation reaction that results in the restoration of the four 3'-terminal UMP-residues found in newly transcribed U6 snRNA. Not involved in replication-dependent histone mRNA degradation.</text>
</comment>
<dbReference type="OMA" id="TANTRDY"/>
<dbReference type="GO" id="GO:0003723">
    <property type="term" value="F:RNA binding"/>
    <property type="evidence" value="ECO:0007669"/>
    <property type="project" value="UniProtKB-UniRule"/>
</dbReference>
<organism evidence="19 20">
    <name type="scientific">Patiria miniata</name>
    <name type="common">Bat star</name>
    <name type="synonym">Asterina miniata</name>
    <dbReference type="NCBI Taxonomy" id="46514"/>
    <lineage>
        <taxon>Eukaryota</taxon>
        <taxon>Metazoa</taxon>
        <taxon>Echinodermata</taxon>
        <taxon>Eleutherozoa</taxon>
        <taxon>Asterozoa</taxon>
        <taxon>Asteroidea</taxon>
        <taxon>Valvatacea</taxon>
        <taxon>Valvatida</taxon>
        <taxon>Asterinidae</taxon>
        <taxon>Patiria</taxon>
    </lineage>
</organism>
<dbReference type="GO" id="GO:0005524">
    <property type="term" value="F:ATP binding"/>
    <property type="evidence" value="ECO:0007669"/>
    <property type="project" value="UniProtKB-KW"/>
</dbReference>
<evidence type="ECO:0000256" key="8">
    <source>
        <dbReference type="ARBA" id="ARBA00022741"/>
    </source>
</evidence>
<dbReference type="GeneID" id="119745277"/>
<evidence type="ECO:0000256" key="5">
    <source>
        <dbReference type="ARBA" id="ARBA00022679"/>
    </source>
</evidence>
<comment type="catalytic activity">
    <reaction evidence="15">
        <text>RNA(n) + UTP = RNA(n)-3'-uridine ribonucleotide + diphosphate</text>
        <dbReference type="Rhea" id="RHEA:14785"/>
        <dbReference type="Rhea" id="RHEA-COMP:14527"/>
        <dbReference type="Rhea" id="RHEA-COMP:17348"/>
        <dbReference type="ChEBI" id="CHEBI:33019"/>
        <dbReference type="ChEBI" id="CHEBI:46398"/>
        <dbReference type="ChEBI" id="CHEBI:140395"/>
        <dbReference type="ChEBI" id="CHEBI:173116"/>
        <dbReference type="EC" id="2.7.7.52"/>
    </reaction>
</comment>
<dbReference type="SUPFAM" id="SSF57667">
    <property type="entry name" value="beta-beta-alpha zinc fingers"/>
    <property type="match status" value="1"/>
</dbReference>
<feature type="region of interest" description="Disordered" evidence="17">
    <location>
        <begin position="688"/>
        <end position="712"/>
    </location>
</feature>
<proteinExistence type="predicted"/>
<dbReference type="Pfam" id="PF22600">
    <property type="entry name" value="MTPAP-like_central"/>
    <property type="match status" value="1"/>
</dbReference>
<dbReference type="EC" id="2.7.7.52" evidence="3"/>
<name>A0A914BMU4_PATMI</name>
<feature type="region of interest" description="Disordered" evidence="17">
    <location>
        <begin position="122"/>
        <end position="161"/>
    </location>
</feature>
<feature type="compositionally biased region" description="Polar residues" evidence="17">
    <location>
        <begin position="746"/>
        <end position="756"/>
    </location>
</feature>
<dbReference type="InterPro" id="IPR002058">
    <property type="entry name" value="PAP_assoc"/>
</dbReference>
<dbReference type="SUPFAM" id="SSF54928">
    <property type="entry name" value="RNA-binding domain, RBD"/>
    <property type="match status" value="1"/>
</dbReference>
<reference evidence="19" key="1">
    <citation type="submission" date="2022-11" db="UniProtKB">
        <authorList>
            <consortium name="EnsemblMetazoa"/>
        </authorList>
    </citation>
    <scope>IDENTIFICATION</scope>
</reference>
<dbReference type="InterPro" id="IPR043519">
    <property type="entry name" value="NT_sf"/>
</dbReference>
<dbReference type="Pfam" id="PF03828">
    <property type="entry name" value="PAP_assoc"/>
    <property type="match status" value="1"/>
</dbReference>
<comment type="cofactor">
    <cofactor evidence="2">
        <name>Mg(2+)</name>
        <dbReference type="ChEBI" id="CHEBI:18420"/>
    </cofactor>
</comment>
<dbReference type="GO" id="GO:0031123">
    <property type="term" value="P:RNA 3'-end processing"/>
    <property type="evidence" value="ECO:0007669"/>
    <property type="project" value="TreeGrafter"/>
</dbReference>
<dbReference type="GO" id="GO:1990817">
    <property type="term" value="F:poly(A) RNA polymerase activity"/>
    <property type="evidence" value="ECO:0007669"/>
    <property type="project" value="TreeGrafter"/>
</dbReference>
<keyword evidence="10" id="KW-0460">Magnesium</keyword>
<keyword evidence="20" id="KW-1185">Reference proteome</keyword>
<evidence type="ECO:0000256" key="14">
    <source>
        <dbReference type="ARBA" id="ARBA00046411"/>
    </source>
</evidence>
<dbReference type="InterPro" id="IPR000504">
    <property type="entry name" value="RRM_dom"/>
</dbReference>
<dbReference type="RefSeq" id="XP_038077444.1">
    <property type="nucleotide sequence ID" value="XM_038221516.1"/>
</dbReference>
<feature type="region of interest" description="Disordered" evidence="17">
    <location>
        <begin position="738"/>
        <end position="827"/>
    </location>
</feature>
<accession>A0A914BMU4</accession>
<keyword evidence="7" id="KW-0479">Metal-binding</keyword>
<dbReference type="InterPro" id="IPR036236">
    <property type="entry name" value="Znf_C2H2_sf"/>
</dbReference>
<protein>
    <recommendedName>
        <fullName evidence="4">Speckle targeted PIP5K1A-regulated poly(A) polymerase</fullName>
        <ecNumber evidence="3">2.7.7.52</ecNumber>
    </recommendedName>
    <alternativeName>
        <fullName evidence="11">RNA-binding motif protein 21</fullName>
    </alternativeName>
    <alternativeName>
        <fullName evidence="12">U6 snRNA-specific terminal uridylyltransferase 1</fullName>
    </alternativeName>
</protein>
<evidence type="ECO:0000256" key="11">
    <source>
        <dbReference type="ARBA" id="ARBA00030790"/>
    </source>
</evidence>
<dbReference type="EnsemblMetazoa" id="XM_038221516.1">
    <property type="protein sequence ID" value="XP_038077444.1"/>
    <property type="gene ID" value="LOC119745277"/>
</dbReference>
<dbReference type="GO" id="GO:0050265">
    <property type="term" value="F:RNA uridylyltransferase activity"/>
    <property type="evidence" value="ECO:0007669"/>
    <property type="project" value="UniProtKB-EC"/>
</dbReference>
<evidence type="ECO:0000256" key="15">
    <source>
        <dbReference type="ARBA" id="ARBA00049105"/>
    </source>
</evidence>
<dbReference type="Proteomes" id="UP000887568">
    <property type="component" value="Unplaced"/>
</dbReference>
<evidence type="ECO:0000259" key="18">
    <source>
        <dbReference type="PROSITE" id="PS50102"/>
    </source>
</evidence>
<dbReference type="SMART" id="SM00451">
    <property type="entry name" value="ZnF_U1"/>
    <property type="match status" value="1"/>
</dbReference>
<evidence type="ECO:0000256" key="4">
    <source>
        <dbReference type="ARBA" id="ARBA00021679"/>
    </source>
</evidence>
<dbReference type="SUPFAM" id="SSF81631">
    <property type="entry name" value="PAP/OAS1 substrate-binding domain"/>
    <property type="match status" value="1"/>
</dbReference>
<dbReference type="Gene3D" id="3.30.70.330">
    <property type="match status" value="1"/>
</dbReference>
<dbReference type="SMART" id="SM00360">
    <property type="entry name" value="RRM"/>
    <property type="match status" value="1"/>
</dbReference>
<dbReference type="InterPro" id="IPR054708">
    <property type="entry name" value="MTPAP-like_central"/>
</dbReference>
<evidence type="ECO:0000256" key="1">
    <source>
        <dbReference type="ARBA" id="ARBA00001936"/>
    </source>
</evidence>
<keyword evidence="6" id="KW-0548">Nucleotidyltransferase</keyword>
<evidence type="ECO:0000256" key="16">
    <source>
        <dbReference type="PROSITE-ProRule" id="PRU00176"/>
    </source>
</evidence>
<feature type="compositionally biased region" description="Polar residues" evidence="17">
    <location>
        <begin position="766"/>
        <end position="790"/>
    </location>
</feature>
<evidence type="ECO:0000256" key="10">
    <source>
        <dbReference type="ARBA" id="ARBA00022842"/>
    </source>
</evidence>
<keyword evidence="16" id="KW-0694">RNA-binding</keyword>
<evidence type="ECO:0000256" key="6">
    <source>
        <dbReference type="ARBA" id="ARBA00022695"/>
    </source>
</evidence>
<evidence type="ECO:0000256" key="9">
    <source>
        <dbReference type="ARBA" id="ARBA00022840"/>
    </source>
</evidence>
<dbReference type="InterPro" id="IPR003604">
    <property type="entry name" value="Matrin/U1-like-C_Znf_C2H2"/>
</dbReference>
<sequence>MEKSEFIKVRGRNFVCQLCDIKITSEKAVDDHLTGKKHQRLLSLQISRQERTQKSVFVGGLSRLNGELELGDYFSKFGDVAQIFIDKEKAHYAIVEFTSQESAKKATAVEKQLMNGHKIVVRPRQPKTGPPETSTCGTSKNRVTGKGESHGKGQSKPAEPGLDETLCQRLQQEATVADQMSSLVQLKELSQADQRLRRLICDLLQSVLEEFLPGCRITPFGSSVNGFGVQGCDLDVHLEVSATTVMEVGQKPTPAEVDKQNLSSSTDDHTILDIASATPLDILTLVSDVIKRCVPSCHKVHTIPSTRLPVVTFTHKESCLQCDITLNNRLALQNSKLLKFYSQLETQVRPLVFTIRQWAKLRQLAGNTGAGPRLTNYALTLMVLFYLQAKDEPVIPSVAELDQTHDGWDSVFSTDKIVSATDSTQSQDDLLAGFFRFYGKFDFTTSVICPLLGKTTSLSEVLQEGSNNSGRTFKSGAVNIQDPFELWHNVALNVNEKTASRLSSECGIAAQLCQTELAQKQSGSSLGTFWGLLTLFDSTHYSSAKTRPSVSSKASKTDNAVVEINLKASHLSERFIAEHPDPDDLRSAWCVAVRRLAYQVLSEVLRFECCRLMDNQKKADTTKVTCEQQQNDPDCSTNSQLLESRPSGPDCTDSPTDATANTRDYDCKPPPTKRCRVEDCQDPRHSPIGLVKQCSGDSNQEGPTSTHSNSTWGSATETLECTAYHHVWLGRRKARRQLRLKDKSRGGTQTTTNLHITKQPCLDQGDNMNSSENPSSFPKDNPESASSDNICNLGEKQSERTGPCQKFTHISTGDSSNASQIKDRSCDTQTESRSVSDNFLLESRVTDLIIAEKLLGDIASSSSVLKFHLELKDNISHGTTSVQMHFLTEIEDADFKVFLHFFDIFFKKMLEQCKV</sequence>
<dbReference type="Gene3D" id="1.10.1410.10">
    <property type="match status" value="1"/>
</dbReference>
<keyword evidence="5" id="KW-0808">Transferase</keyword>
<evidence type="ECO:0000256" key="12">
    <source>
        <dbReference type="ARBA" id="ARBA00033036"/>
    </source>
</evidence>
<feature type="compositionally biased region" description="Polar residues" evidence="17">
    <location>
        <begin position="653"/>
        <end position="662"/>
    </location>
</feature>
<dbReference type="SUPFAM" id="SSF81301">
    <property type="entry name" value="Nucleotidyltransferase"/>
    <property type="match status" value="1"/>
</dbReference>
<keyword evidence="9" id="KW-0067">ATP-binding</keyword>
<dbReference type="Gene3D" id="3.30.460.10">
    <property type="entry name" value="Beta Polymerase, domain 2"/>
    <property type="match status" value="1"/>
</dbReference>
<dbReference type="PANTHER" id="PTHR12271">
    <property type="entry name" value="POLY A POLYMERASE CID PAP -RELATED"/>
    <property type="match status" value="1"/>
</dbReference>
<keyword evidence="8" id="KW-0547">Nucleotide-binding</keyword>
<feature type="compositionally biased region" description="Polar residues" evidence="17">
    <location>
        <begin position="131"/>
        <end position="142"/>
    </location>
</feature>
<comment type="cofactor">
    <cofactor evidence="1">
        <name>Mn(2+)</name>
        <dbReference type="ChEBI" id="CHEBI:29035"/>
    </cofactor>
</comment>
<dbReference type="Gene3D" id="3.30.160.60">
    <property type="entry name" value="Classic Zinc Finger"/>
    <property type="match status" value="1"/>
</dbReference>
<feature type="compositionally biased region" description="Polar residues" evidence="17">
    <location>
        <begin position="622"/>
        <end position="642"/>
    </location>
</feature>
<dbReference type="OrthoDB" id="2274644at2759"/>
<dbReference type="AlphaFoldDB" id="A0A914BMU4"/>
<evidence type="ECO:0000256" key="3">
    <source>
        <dbReference type="ARBA" id="ARBA00012472"/>
    </source>
</evidence>
<dbReference type="PANTHER" id="PTHR12271:SF127">
    <property type="entry name" value="SPECKLE TARGETED PIP5K1A-REGULATED POLY(A) POLYMERASE"/>
    <property type="match status" value="1"/>
</dbReference>
<dbReference type="InterPro" id="IPR013087">
    <property type="entry name" value="Znf_C2H2_type"/>
</dbReference>
<dbReference type="Pfam" id="PF00076">
    <property type="entry name" value="RRM_1"/>
    <property type="match status" value="1"/>
</dbReference>
<comment type="subunit">
    <text evidence="14">Associates with the cleavage and polyadenylation specificity factor (CPSF) complex. Interacts with CPSF1 and CPSF3; the interaction is direct. Interacts with PIP5K1A.</text>
</comment>
<evidence type="ECO:0000256" key="17">
    <source>
        <dbReference type="SAM" id="MobiDB-lite"/>
    </source>
</evidence>